<reference evidence="1 2" key="1">
    <citation type="submission" date="2016-04" db="EMBL/GenBank/DDBJ databases">
        <title>A degradative enzymes factory behind the ericoid mycorrhizal symbiosis.</title>
        <authorList>
            <consortium name="DOE Joint Genome Institute"/>
            <person name="Martino E."/>
            <person name="Morin E."/>
            <person name="Grelet G."/>
            <person name="Kuo A."/>
            <person name="Kohler A."/>
            <person name="Daghino S."/>
            <person name="Barry K."/>
            <person name="Choi C."/>
            <person name="Cichocki N."/>
            <person name="Clum A."/>
            <person name="Copeland A."/>
            <person name="Hainaut M."/>
            <person name="Haridas S."/>
            <person name="Labutti K."/>
            <person name="Lindquist E."/>
            <person name="Lipzen A."/>
            <person name="Khouja H.-R."/>
            <person name="Murat C."/>
            <person name="Ohm R."/>
            <person name="Olson A."/>
            <person name="Spatafora J."/>
            <person name="Veneault-Fourrey C."/>
            <person name="Henrissat B."/>
            <person name="Grigoriev I."/>
            <person name="Martin F."/>
            <person name="Perotto S."/>
        </authorList>
    </citation>
    <scope>NUCLEOTIDE SEQUENCE [LARGE SCALE GENOMIC DNA]</scope>
    <source>
        <strain evidence="1 2">F</strain>
    </source>
</reference>
<evidence type="ECO:0000313" key="2">
    <source>
        <dbReference type="Proteomes" id="UP000235786"/>
    </source>
</evidence>
<accession>A0A2J6RCE6</accession>
<proteinExistence type="predicted"/>
<organism evidence="1 2">
    <name type="scientific">Hyaloscypha variabilis (strain UAMH 11265 / GT02V1 / F)</name>
    <name type="common">Meliniomyces variabilis</name>
    <dbReference type="NCBI Taxonomy" id="1149755"/>
    <lineage>
        <taxon>Eukaryota</taxon>
        <taxon>Fungi</taxon>
        <taxon>Dikarya</taxon>
        <taxon>Ascomycota</taxon>
        <taxon>Pezizomycotina</taxon>
        <taxon>Leotiomycetes</taxon>
        <taxon>Helotiales</taxon>
        <taxon>Hyaloscyphaceae</taxon>
        <taxon>Hyaloscypha</taxon>
        <taxon>Hyaloscypha variabilis</taxon>
    </lineage>
</organism>
<dbReference type="AlphaFoldDB" id="A0A2J6RCE6"/>
<dbReference type="EMBL" id="KZ613951">
    <property type="protein sequence ID" value="PMD36190.1"/>
    <property type="molecule type" value="Genomic_DNA"/>
</dbReference>
<sequence length="172" mass="18624">MLPFRRATRMAQVTTWLCLIGGPANPARMNAARSVLGTSFTTALLTGGTCGANNSSEDQYGSHKTDVTQSQFHIKLSHGLGLGACRPLIEVYREVCSCPAQICSLLRAAWGSVKTLHRVWKSLACLGRTGSLNPRHASMFAFGHMIHDVRWLDGGIGGKDFPFSVRTVATFT</sequence>
<dbReference type="Proteomes" id="UP000235786">
    <property type="component" value="Unassembled WGS sequence"/>
</dbReference>
<name>A0A2J6RCE6_HYAVF</name>
<keyword evidence="2" id="KW-1185">Reference proteome</keyword>
<evidence type="ECO:0000313" key="1">
    <source>
        <dbReference type="EMBL" id="PMD36190.1"/>
    </source>
</evidence>
<gene>
    <name evidence="1" type="ORF">L207DRAFT_103623</name>
</gene>
<protein>
    <submittedName>
        <fullName evidence="1">Uncharacterized protein</fullName>
    </submittedName>
</protein>